<protein>
    <submittedName>
        <fullName evidence="1">Uncharacterized protein</fullName>
    </submittedName>
</protein>
<proteinExistence type="predicted"/>
<reference evidence="1 2" key="1">
    <citation type="submission" date="2016-02" db="EMBL/GenBank/DDBJ databases">
        <title>Biosynthesis of antibiotic leucinostatins and their inhibition on Phytophthora in bio-control Purpureocillium lilacinum.</title>
        <authorList>
            <person name="Wang G."/>
            <person name="Liu Z."/>
            <person name="Lin R."/>
            <person name="Li E."/>
            <person name="Mao Z."/>
            <person name="Ling J."/>
            <person name="Yin W."/>
            <person name="Xie B."/>
        </authorList>
    </citation>
    <scope>NUCLEOTIDE SEQUENCE [LARGE SCALE GENOMIC DNA]</scope>
    <source>
        <strain evidence="1">PLFJ-1</strain>
    </source>
</reference>
<name>A0A179HVA0_PURLI</name>
<accession>A0A179HVA0</accession>
<dbReference type="AlphaFoldDB" id="A0A179HVA0"/>
<dbReference type="EMBL" id="LSBI01000001">
    <property type="protein sequence ID" value="OAQ93944.1"/>
    <property type="molecule type" value="Genomic_DNA"/>
</dbReference>
<evidence type="ECO:0000313" key="2">
    <source>
        <dbReference type="Proteomes" id="UP000078340"/>
    </source>
</evidence>
<sequence>MCLGVHLPLLGSSRSHSYFDFEQDARAFMSSTCTLFIVRSGHQISNQGLGRPQHWPTDWSTEYRTGQLACKQEKASPRLADCAIKPPKSRTQSALVKFTANWIRPRSVGATTNPHKHARWPLATLGSRPWRRPTGLHLPEDPDISAAAGLFLAKENPTATARCVRSPETLDAVVYSVTVLLYTVRTPYSKEGTGVRWGKAASCCNLQPTCAAHATVRPAQQVPGGCVQRVQQAASNTGNHLTLLESWACSSSFSVSPSSSICALRPQRCIATRSTDLGRFYPILDLSPVRQNANAPERGSGGHVASKAKRWLRPMSHASYSVRQGGARVLQMSQKGHLLLRAGDRVPLQLSYDRRMSFKKRCAEGQ</sequence>
<evidence type="ECO:0000313" key="1">
    <source>
        <dbReference type="EMBL" id="OAQ93944.1"/>
    </source>
</evidence>
<dbReference type="Proteomes" id="UP000078340">
    <property type="component" value="Unassembled WGS sequence"/>
</dbReference>
<comment type="caution">
    <text evidence="1">The sequence shown here is derived from an EMBL/GenBank/DDBJ whole genome shotgun (WGS) entry which is preliminary data.</text>
</comment>
<gene>
    <name evidence="1" type="ORF">VFPFJ_00052</name>
</gene>
<organism evidence="1 2">
    <name type="scientific">Purpureocillium lilacinum</name>
    <name type="common">Paecilomyces lilacinus</name>
    <dbReference type="NCBI Taxonomy" id="33203"/>
    <lineage>
        <taxon>Eukaryota</taxon>
        <taxon>Fungi</taxon>
        <taxon>Dikarya</taxon>
        <taxon>Ascomycota</taxon>
        <taxon>Pezizomycotina</taxon>
        <taxon>Sordariomycetes</taxon>
        <taxon>Hypocreomycetidae</taxon>
        <taxon>Hypocreales</taxon>
        <taxon>Ophiocordycipitaceae</taxon>
        <taxon>Purpureocillium</taxon>
    </lineage>
</organism>